<protein>
    <submittedName>
        <fullName evidence="1">Uncharacterized protein</fullName>
    </submittedName>
</protein>
<dbReference type="RefSeq" id="WP_186740530.1">
    <property type="nucleotide sequence ID" value="NZ_VFIA01000040.1"/>
</dbReference>
<evidence type="ECO:0000313" key="2">
    <source>
        <dbReference type="Proteomes" id="UP000700732"/>
    </source>
</evidence>
<evidence type="ECO:0000313" key="1">
    <source>
        <dbReference type="EMBL" id="MBC3794237.1"/>
    </source>
</evidence>
<dbReference type="Proteomes" id="UP000700732">
    <property type="component" value="Unassembled WGS sequence"/>
</dbReference>
<name>A0ABR6WCI0_9BACT</name>
<organism evidence="1 2">
    <name type="scientific">Spirosoma utsteinense</name>
    <dbReference type="NCBI Taxonomy" id="2585773"/>
    <lineage>
        <taxon>Bacteria</taxon>
        <taxon>Pseudomonadati</taxon>
        <taxon>Bacteroidota</taxon>
        <taxon>Cytophagia</taxon>
        <taxon>Cytophagales</taxon>
        <taxon>Cytophagaceae</taxon>
        <taxon>Spirosoma</taxon>
    </lineage>
</organism>
<accession>A0ABR6WCI0</accession>
<comment type="caution">
    <text evidence="1">The sequence shown here is derived from an EMBL/GenBank/DDBJ whole genome shotgun (WGS) entry which is preliminary data.</text>
</comment>
<sequence length="111" mass="13023">MHRAFTTSPLKDLYQGGFRYLGAETLNSRDSTLNQRRYPLIRSGYYTREPQYGNLIREALQLGYQLVAYEARNKDEFASGKNREIAQAHRIEAILKKTRQPKFWFTVVMTT</sequence>
<keyword evidence="2" id="KW-1185">Reference proteome</keyword>
<gene>
    <name evidence="1" type="ORF">FH603_4764</name>
</gene>
<dbReference type="EMBL" id="VFIA01000040">
    <property type="protein sequence ID" value="MBC3794237.1"/>
    <property type="molecule type" value="Genomic_DNA"/>
</dbReference>
<reference evidence="1 2" key="1">
    <citation type="submission" date="2019-06" db="EMBL/GenBank/DDBJ databases">
        <title>Spirosoma utsteinense sp. nov. isolated from Antarctic ice-free soils.</title>
        <authorList>
            <person name="Tahon G."/>
        </authorList>
    </citation>
    <scope>NUCLEOTIDE SEQUENCE [LARGE SCALE GENOMIC DNA]</scope>
    <source>
        <strain evidence="1 2">LMG 31447</strain>
    </source>
</reference>
<proteinExistence type="predicted"/>